<evidence type="ECO:0000313" key="2">
    <source>
        <dbReference type="Proteomes" id="UP000807025"/>
    </source>
</evidence>
<dbReference type="PANTHER" id="PTHR36091:SF1">
    <property type="entry name" value="ALTERED INHERITANCE OF MITOCHONDRIA PROTEIN 9, MITOCHONDRIAL"/>
    <property type="match status" value="1"/>
</dbReference>
<protein>
    <submittedName>
        <fullName evidence="1">Uncharacterized protein</fullName>
    </submittedName>
</protein>
<dbReference type="AlphaFoldDB" id="A0A9P5ZJA2"/>
<sequence length="198" mass="21889">MNALVTVASDVSDGACTSLTKMHEGALSKPFYPSLPITDNDREFIARIPFPVFGPPDLMIASEVVMMDFIQTEAQQVNTSAVLAWSSSKASSIGVPYLMYEEVQGTLLSALLDKENFTDQNLADIVMQCMKQQAQTSGRVFSQIGSMFYMDDISADLQAHPLYDTSITLAMPNSDRFHIGPSLRPEFYRNGRSKLDID</sequence>
<dbReference type="PANTHER" id="PTHR36091">
    <property type="entry name" value="ALTERED INHERITANCE OF MITOCHONDRIA PROTEIN 9, MITOCHONDRIAL"/>
    <property type="match status" value="1"/>
</dbReference>
<name>A0A9P5ZJA2_PLEER</name>
<dbReference type="InterPro" id="IPR051035">
    <property type="entry name" value="Mito_inheritance_9"/>
</dbReference>
<gene>
    <name evidence="1" type="ORF">BDN71DRAFT_1546588</name>
</gene>
<organism evidence="1 2">
    <name type="scientific">Pleurotus eryngii</name>
    <name type="common">Boletus of the steppes</name>
    <dbReference type="NCBI Taxonomy" id="5323"/>
    <lineage>
        <taxon>Eukaryota</taxon>
        <taxon>Fungi</taxon>
        <taxon>Dikarya</taxon>
        <taxon>Basidiomycota</taxon>
        <taxon>Agaricomycotina</taxon>
        <taxon>Agaricomycetes</taxon>
        <taxon>Agaricomycetidae</taxon>
        <taxon>Agaricales</taxon>
        <taxon>Pleurotineae</taxon>
        <taxon>Pleurotaceae</taxon>
        <taxon>Pleurotus</taxon>
    </lineage>
</organism>
<proteinExistence type="predicted"/>
<comment type="caution">
    <text evidence="1">The sequence shown here is derived from an EMBL/GenBank/DDBJ whole genome shotgun (WGS) entry which is preliminary data.</text>
</comment>
<accession>A0A9P5ZJA2</accession>
<evidence type="ECO:0000313" key="1">
    <source>
        <dbReference type="EMBL" id="KAF9487379.1"/>
    </source>
</evidence>
<dbReference type="OrthoDB" id="2831558at2759"/>
<keyword evidence="2" id="KW-1185">Reference proteome</keyword>
<reference evidence="1" key="1">
    <citation type="submission" date="2020-11" db="EMBL/GenBank/DDBJ databases">
        <authorList>
            <consortium name="DOE Joint Genome Institute"/>
            <person name="Ahrendt S."/>
            <person name="Riley R."/>
            <person name="Andreopoulos W."/>
            <person name="Labutti K."/>
            <person name="Pangilinan J."/>
            <person name="Ruiz-Duenas F.J."/>
            <person name="Barrasa J.M."/>
            <person name="Sanchez-Garcia M."/>
            <person name="Camarero S."/>
            <person name="Miyauchi S."/>
            <person name="Serrano A."/>
            <person name="Linde D."/>
            <person name="Babiker R."/>
            <person name="Drula E."/>
            <person name="Ayuso-Fernandez I."/>
            <person name="Pacheco R."/>
            <person name="Padilla G."/>
            <person name="Ferreira P."/>
            <person name="Barriuso J."/>
            <person name="Kellner H."/>
            <person name="Castanera R."/>
            <person name="Alfaro M."/>
            <person name="Ramirez L."/>
            <person name="Pisabarro A.G."/>
            <person name="Kuo A."/>
            <person name="Tritt A."/>
            <person name="Lipzen A."/>
            <person name="He G."/>
            <person name="Yan M."/>
            <person name="Ng V."/>
            <person name="Cullen D."/>
            <person name="Martin F."/>
            <person name="Rosso M.-N."/>
            <person name="Henrissat B."/>
            <person name="Hibbett D."/>
            <person name="Martinez A.T."/>
            <person name="Grigoriev I.V."/>
        </authorList>
    </citation>
    <scope>NUCLEOTIDE SEQUENCE</scope>
    <source>
        <strain evidence="1">ATCC 90797</strain>
    </source>
</reference>
<dbReference type="Proteomes" id="UP000807025">
    <property type="component" value="Unassembled WGS sequence"/>
</dbReference>
<dbReference type="GO" id="GO:0005739">
    <property type="term" value="C:mitochondrion"/>
    <property type="evidence" value="ECO:0007669"/>
    <property type="project" value="TreeGrafter"/>
</dbReference>
<dbReference type="EMBL" id="MU154784">
    <property type="protein sequence ID" value="KAF9487379.1"/>
    <property type="molecule type" value="Genomic_DNA"/>
</dbReference>